<evidence type="ECO:0000256" key="1">
    <source>
        <dbReference type="ARBA" id="ARBA00022729"/>
    </source>
</evidence>
<keyword evidence="1 3" id="KW-0732">Signal</keyword>
<feature type="domain" description="Yeast cell wall synthesis Kre9/Knh1-like N-terminal" evidence="4">
    <location>
        <begin position="24"/>
        <end position="103"/>
    </location>
</feature>
<name>R8BCB6_PHAM7</name>
<feature type="chain" id="PRO_5004462632" evidence="3">
    <location>
        <begin position="18"/>
        <end position="212"/>
    </location>
</feature>
<dbReference type="EMBL" id="KB933309">
    <property type="protein sequence ID" value="EON96943.1"/>
    <property type="molecule type" value="Genomic_DNA"/>
</dbReference>
<evidence type="ECO:0000259" key="4">
    <source>
        <dbReference type="Pfam" id="PF10342"/>
    </source>
</evidence>
<evidence type="ECO:0000313" key="6">
    <source>
        <dbReference type="Proteomes" id="UP000014074"/>
    </source>
</evidence>
<organism evidence="5 6">
    <name type="scientific">Phaeoacremonium minimum (strain UCR-PA7)</name>
    <name type="common">Esca disease fungus</name>
    <name type="synonym">Togninia minima</name>
    <dbReference type="NCBI Taxonomy" id="1286976"/>
    <lineage>
        <taxon>Eukaryota</taxon>
        <taxon>Fungi</taxon>
        <taxon>Dikarya</taxon>
        <taxon>Ascomycota</taxon>
        <taxon>Pezizomycotina</taxon>
        <taxon>Sordariomycetes</taxon>
        <taxon>Sordariomycetidae</taxon>
        <taxon>Togniniales</taxon>
        <taxon>Togniniaceae</taxon>
        <taxon>Phaeoacremonium</taxon>
    </lineage>
</organism>
<keyword evidence="6" id="KW-1185">Reference proteome</keyword>
<feature type="signal peptide" evidence="3">
    <location>
        <begin position="1"/>
        <end position="17"/>
    </location>
</feature>
<dbReference type="RefSeq" id="XP_007918416.1">
    <property type="nucleotide sequence ID" value="XM_007920225.1"/>
</dbReference>
<feature type="compositionally biased region" description="Low complexity" evidence="2">
    <location>
        <begin position="124"/>
        <end position="186"/>
    </location>
</feature>
<evidence type="ECO:0000256" key="2">
    <source>
        <dbReference type="SAM" id="MobiDB-lite"/>
    </source>
</evidence>
<accession>R8BCB6</accession>
<dbReference type="KEGG" id="tmn:UCRPA7_7701"/>
<sequence length="212" mass="21257">MKFTAAVLAVLAAVASAEVTLTNSDYDIEAGKPFTIEWTGADGPVTITLKNGDPTDLQTVEVIDSSDSGSSFTWTPPSDLPTDTYAFEIVDSSGVPNYSPQFQFEGTASPSSSAAASSTASETVASTSASETTASATETTASSEVSSTSASTSGSSSSSSSSTASSTSSSSASSTSASSSATSTPENTNDSQRLGSPLAFVFVTIAALLYFN</sequence>
<dbReference type="Proteomes" id="UP000014074">
    <property type="component" value="Unassembled WGS sequence"/>
</dbReference>
<dbReference type="AlphaFoldDB" id="R8BCB6"/>
<dbReference type="Pfam" id="PF10342">
    <property type="entry name" value="Kre9_KNH"/>
    <property type="match status" value="1"/>
</dbReference>
<dbReference type="HOGENOM" id="CLU_065618_0_1_1"/>
<feature type="region of interest" description="Disordered" evidence="2">
    <location>
        <begin position="124"/>
        <end position="193"/>
    </location>
</feature>
<reference evidence="6" key="1">
    <citation type="journal article" date="2013" name="Genome Announc.">
        <title>Draft genome sequence of the ascomycete Phaeoacremonium aleophilum strain UCR-PA7, a causal agent of the esca disease complex in grapevines.</title>
        <authorList>
            <person name="Blanco-Ulate B."/>
            <person name="Rolshausen P."/>
            <person name="Cantu D."/>
        </authorList>
    </citation>
    <scope>NUCLEOTIDE SEQUENCE [LARGE SCALE GENOMIC DNA]</scope>
    <source>
        <strain evidence="6">UCR-PA7</strain>
    </source>
</reference>
<dbReference type="GeneID" id="19328483"/>
<dbReference type="PANTHER" id="PTHR40633:SF1">
    <property type="entry name" value="GPI ANCHORED SERINE-THREONINE RICH PROTEIN (AFU_ORTHOLOGUE AFUA_1G03630)"/>
    <property type="match status" value="1"/>
</dbReference>
<evidence type="ECO:0000313" key="5">
    <source>
        <dbReference type="EMBL" id="EON96943.1"/>
    </source>
</evidence>
<dbReference type="InterPro" id="IPR052982">
    <property type="entry name" value="SRP1/TIP1-like"/>
</dbReference>
<proteinExistence type="predicted"/>
<dbReference type="eggNOG" id="ENOG502SB54">
    <property type="taxonomic scope" value="Eukaryota"/>
</dbReference>
<evidence type="ECO:0000256" key="3">
    <source>
        <dbReference type="SAM" id="SignalP"/>
    </source>
</evidence>
<dbReference type="InterPro" id="IPR018466">
    <property type="entry name" value="Kre9/Knh1-like_N"/>
</dbReference>
<dbReference type="PANTHER" id="PTHR40633">
    <property type="entry name" value="MATRIX PROTEIN, PUTATIVE (AFU_ORTHOLOGUE AFUA_8G05410)-RELATED"/>
    <property type="match status" value="1"/>
</dbReference>
<dbReference type="OrthoDB" id="5589325at2759"/>
<protein>
    <submittedName>
        <fullName evidence="5">Putative extracellular matrix protein</fullName>
    </submittedName>
</protein>
<gene>
    <name evidence="5" type="ORF">UCRPA7_7701</name>
</gene>